<dbReference type="InterPro" id="IPR004107">
    <property type="entry name" value="Integrase_SAM-like_N"/>
</dbReference>
<dbReference type="Gene3D" id="1.10.443.10">
    <property type="entry name" value="Intergrase catalytic core"/>
    <property type="match status" value="1"/>
</dbReference>
<dbReference type="InterPro" id="IPR002104">
    <property type="entry name" value="Integrase_catalytic"/>
</dbReference>
<dbReference type="PANTHER" id="PTHR30349:SF64">
    <property type="entry name" value="PROPHAGE INTEGRASE INTD-RELATED"/>
    <property type="match status" value="1"/>
</dbReference>
<dbReference type="AlphaFoldDB" id="I4AFK6"/>
<comment type="similarity">
    <text evidence="1">Belongs to the 'phage' integrase family.</text>
</comment>
<dbReference type="InterPro" id="IPR011010">
    <property type="entry name" value="DNA_brk_join_enz"/>
</dbReference>
<feature type="domain" description="Tyr recombinase" evidence="6">
    <location>
        <begin position="397"/>
        <end position="573"/>
    </location>
</feature>
<dbReference type="InterPro" id="IPR013762">
    <property type="entry name" value="Integrase-like_cat_sf"/>
</dbReference>
<evidence type="ECO:0000256" key="2">
    <source>
        <dbReference type="ARBA" id="ARBA00022908"/>
    </source>
</evidence>
<dbReference type="RefSeq" id="WP_014796206.1">
    <property type="nucleotide sequence ID" value="NC_018018.1"/>
</dbReference>
<keyword evidence="2" id="KW-0229">DNA integration</keyword>
<dbReference type="Gene3D" id="1.10.150.130">
    <property type="match status" value="1"/>
</dbReference>
<feature type="domain" description="Core-binding (CB)" evidence="7">
    <location>
        <begin position="301"/>
        <end position="380"/>
    </location>
</feature>
<gene>
    <name evidence="8" type="ordered locus">Fleli_0252</name>
</gene>
<evidence type="ECO:0000313" key="9">
    <source>
        <dbReference type="Proteomes" id="UP000006054"/>
    </source>
</evidence>
<dbReference type="Pfam" id="PF13495">
    <property type="entry name" value="Phage_int_SAM_4"/>
    <property type="match status" value="1"/>
</dbReference>
<accession>I4AFK6</accession>
<keyword evidence="9" id="KW-1185">Reference proteome</keyword>
<name>I4AFK6_BERLS</name>
<proteinExistence type="inferred from homology"/>
<dbReference type="KEGG" id="fli:Fleli_0252"/>
<dbReference type="STRING" id="880071.Fleli_0252"/>
<dbReference type="SUPFAM" id="SSF56349">
    <property type="entry name" value="DNA breaking-rejoining enzymes"/>
    <property type="match status" value="1"/>
</dbReference>
<keyword evidence="4" id="KW-0233">DNA recombination</keyword>
<keyword evidence="3 5" id="KW-0238">DNA-binding</keyword>
<dbReference type="GO" id="GO:0015074">
    <property type="term" value="P:DNA integration"/>
    <property type="evidence" value="ECO:0007669"/>
    <property type="project" value="UniProtKB-KW"/>
</dbReference>
<dbReference type="eggNOG" id="COG4974">
    <property type="taxonomic scope" value="Bacteria"/>
</dbReference>
<dbReference type="HOGENOM" id="CLU_469902_0_0_10"/>
<dbReference type="GO" id="GO:0006310">
    <property type="term" value="P:DNA recombination"/>
    <property type="evidence" value="ECO:0007669"/>
    <property type="project" value="UniProtKB-KW"/>
</dbReference>
<organism evidence="8 9">
    <name type="scientific">Bernardetia litoralis (strain ATCC 23117 / DSM 6794 / NBRC 15988 / NCIMB 1366 / Fx l1 / Sio-4)</name>
    <name type="common">Flexibacter litoralis</name>
    <dbReference type="NCBI Taxonomy" id="880071"/>
    <lineage>
        <taxon>Bacteria</taxon>
        <taxon>Pseudomonadati</taxon>
        <taxon>Bacteroidota</taxon>
        <taxon>Cytophagia</taxon>
        <taxon>Cytophagales</taxon>
        <taxon>Bernardetiaceae</taxon>
        <taxon>Bernardetia</taxon>
    </lineage>
</organism>
<dbReference type="PATRIC" id="fig|880071.3.peg.241"/>
<dbReference type="InterPro" id="IPR044068">
    <property type="entry name" value="CB"/>
</dbReference>
<dbReference type="Pfam" id="PF00589">
    <property type="entry name" value="Phage_integrase"/>
    <property type="match status" value="1"/>
</dbReference>
<evidence type="ECO:0000313" key="8">
    <source>
        <dbReference type="EMBL" id="AFM02741.1"/>
    </source>
</evidence>
<protein>
    <submittedName>
        <fullName evidence="8">Site-specific recombinase XerD</fullName>
    </submittedName>
</protein>
<evidence type="ECO:0000256" key="1">
    <source>
        <dbReference type="ARBA" id="ARBA00008857"/>
    </source>
</evidence>
<dbReference type="Proteomes" id="UP000006054">
    <property type="component" value="Chromosome"/>
</dbReference>
<dbReference type="PANTHER" id="PTHR30349">
    <property type="entry name" value="PHAGE INTEGRASE-RELATED"/>
    <property type="match status" value="1"/>
</dbReference>
<evidence type="ECO:0000256" key="3">
    <source>
        <dbReference type="ARBA" id="ARBA00023125"/>
    </source>
</evidence>
<sequence length="580" mass="68785">MIKISKLIHRNQERIKVDFPYNQSIASQIKKVNDAKWSQTQRAWHIPYTKEAYNSLKSLFPQLSFQKEKQENNTKDKIISLSSSISIEKIEENKKVIFKQKNIALPTKKLESSKKEISKAPIISFYKKGKIYVEVIGRNIIVRLPKNKTDIDFLKTIRYSRWINHQFFWQIPNYGTHLEVIKNYFGDRIYQLTIHKQIELNDKKVHTKKIESNQVLIIKMPTNRLKIIFGYINELSSFLKKYPFHSWNKQNKYWTTPYSEQILEEIKEKIKELNLEFLYEEENKKEGARKITPYDTNNYKECPKEYIDKLNELRYAQNTLKTYTSLFEEFINFHNKKDVITLGQIEAIEFIRYLVSERKVSISYQNQAINAIKFYYERVLGGKRMTIYLDRPQKELTLPTVLSKEEIQLIIGKITNLKHKTMIMLTYSTGLRVSEVINLKIQDIDSQRKQIRVEQSKGKKDRYTLLSDKILILLRKYYIKYKPTQWLFEGQVAEGKITQYSVRSLQMILKRAVSKTSITKKVTMHTLRHSFATHLLENGTDLRYIQVLLGHQSSKTTEIYTHVTTKGFDKIKNPLDDLDI</sequence>
<dbReference type="GO" id="GO:0003677">
    <property type="term" value="F:DNA binding"/>
    <property type="evidence" value="ECO:0007669"/>
    <property type="project" value="UniProtKB-UniRule"/>
</dbReference>
<dbReference type="InterPro" id="IPR010998">
    <property type="entry name" value="Integrase_recombinase_N"/>
</dbReference>
<dbReference type="InterPro" id="IPR050090">
    <property type="entry name" value="Tyrosine_recombinase_XerCD"/>
</dbReference>
<evidence type="ECO:0000259" key="7">
    <source>
        <dbReference type="PROSITE" id="PS51900"/>
    </source>
</evidence>
<evidence type="ECO:0000259" key="6">
    <source>
        <dbReference type="PROSITE" id="PS51898"/>
    </source>
</evidence>
<dbReference type="PROSITE" id="PS51898">
    <property type="entry name" value="TYR_RECOMBINASE"/>
    <property type="match status" value="1"/>
</dbReference>
<evidence type="ECO:0000256" key="4">
    <source>
        <dbReference type="ARBA" id="ARBA00023172"/>
    </source>
</evidence>
<dbReference type="OrthoDB" id="9801717at2"/>
<dbReference type="PROSITE" id="PS51900">
    <property type="entry name" value="CB"/>
    <property type="match status" value="1"/>
</dbReference>
<evidence type="ECO:0000256" key="5">
    <source>
        <dbReference type="PROSITE-ProRule" id="PRU01248"/>
    </source>
</evidence>
<dbReference type="EMBL" id="CP003345">
    <property type="protein sequence ID" value="AFM02741.1"/>
    <property type="molecule type" value="Genomic_DNA"/>
</dbReference>
<reference evidence="9" key="1">
    <citation type="submission" date="2012-06" db="EMBL/GenBank/DDBJ databases">
        <title>The complete genome of Flexibacter litoralis DSM 6794.</title>
        <authorList>
            <person name="Lucas S."/>
            <person name="Copeland A."/>
            <person name="Lapidus A."/>
            <person name="Glavina del Rio T."/>
            <person name="Dalin E."/>
            <person name="Tice H."/>
            <person name="Bruce D."/>
            <person name="Goodwin L."/>
            <person name="Pitluck S."/>
            <person name="Peters L."/>
            <person name="Ovchinnikova G."/>
            <person name="Lu M."/>
            <person name="Kyrpides N."/>
            <person name="Mavromatis K."/>
            <person name="Ivanova N."/>
            <person name="Brettin T."/>
            <person name="Detter J.C."/>
            <person name="Han C."/>
            <person name="Larimer F."/>
            <person name="Land M."/>
            <person name="Hauser L."/>
            <person name="Markowitz V."/>
            <person name="Cheng J.-F."/>
            <person name="Hugenholtz P."/>
            <person name="Woyke T."/>
            <person name="Wu D."/>
            <person name="Spring S."/>
            <person name="Lang E."/>
            <person name="Kopitz M."/>
            <person name="Brambilla E."/>
            <person name="Klenk H.-P."/>
            <person name="Eisen J.A."/>
        </authorList>
    </citation>
    <scope>NUCLEOTIDE SEQUENCE [LARGE SCALE GENOMIC DNA]</scope>
    <source>
        <strain evidence="9">ATCC 23117 / DSM 6794 / NBRC 15988 / NCIMB 1366 / Sio-4</strain>
    </source>
</reference>